<evidence type="ECO:0000313" key="10">
    <source>
        <dbReference type="EMBL" id="QDV57049.1"/>
    </source>
</evidence>
<evidence type="ECO:0000256" key="6">
    <source>
        <dbReference type="ARBA" id="ARBA00022676"/>
    </source>
</evidence>
<dbReference type="GO" id="GO:0009236">
    <property type="term" value="P:cobalamin biosynthetic process"/>
    <property type="evidence" value="ECO:0007669"/>
    <property type="project" value="UniProtKB-KW"/>
</dbReference>
<evidence type="ECO:0000256" key="9">
    <source>
        <dbReference type="ARBA" id="ARBA00047340"/>
    </source>
</evidence>
<keyword evidence="5" id="KW-0169">Cobalamin biosynthesis</keyword>
<dbReference type="PANTHER" id="PTHR43463">
    <property type="entry name" value="NICOTINATE-NUCLEOTIDE--DIMETHYLBENZIMIDAZOLE PHOSPHORIBOSYLTRANSFERASE"/>
    <property type="match status" value="1"/>
</dbReference>
<dbReference type="InterPro" id="IPR036087">
    <property type="entry name" value="Nict_dMeBzImd_PRibTrfase_sf"/>
</dbReference>
<dbReference type="Proteomes" id="UP000316770">
    <property type="component" value="Chromosome"/>
</dbReference>
<evidence type="ECO:0000256" key="7">
    <source>
        <dbReference type="ARBA" id="ARBA00022679"/>
    </source>
</evidence>
<dbReference type="PANTHER" id="PTHR43463:SF1">
    <property type="entry name" value="NICOTINATE-NUCLEOTIDE--DIMETHYLBENZIMIDAZOLE PHOSPHORIBOSYLTRANSFERASE"/>
    <property type="match status" value="1"/>
</dbReference>
<keyword evidence="6 10" id="KW-0328">Glycosyltransferase</keyword>
<evidence type="ECO:0000256" key="8">
    <source>
        <dbReference type="ARBA" id="ARBA00030686"/>
    </source>
</evidence>
<dbReference type="GO" id="GO:0008939">
    <property type="term" value="F:nicotinate-nucleotide-dimethylbenzimidazole phosphoribosyltransferase activity"/>
    <property type="evidence" value="ECO:0007669"/>
    <property type="project" value="UniProtKB-EC"/>
</dbReference>
<dbReference type="Gene3D" id="3.40.50.10210">
    <property type="match status" value="1"/>
</dbReference>
<dbReference type="Gene3D" id="1.10.1610.10">
    <property type="match status" value="1"/>
</dbReference>
<keyword evidence="7 10" id="KW-0808">Transferase</keyword>
<dbReference type="Pfam" id="PF02277">
    <property type="entry name" value="DBI_PRT"/>
    <property type="match status" value="1"/>
</dbReference>
<accession>A0A518IVE0</accession>
<dbReference type="AlphaFoldDB" id="A0A518IVE0"/>
<protein>
    <recommendedName>
        <fullName evidence="4">Nicotinate-nucleotide--dimethylbenzimidazole phosphoribosyltransferase</fullName>
        <ecNumber evidence="3">2.4.2.21</ecNumber>
    </recommendedName>
    <alternativeName>
        <fullName evidence="8">N(1)-alpha-phosphoribosyltransferase</fullName>
    </alternativeName>
</protein>
<sequence>MTNTTPRVDSDTIQSRLAQLCKPPGSLGMIEFAATRLCETQQTLHPQTRPRHVTVFAADHGVTCEGVTAWPSEVTGAVVKVMQTGRTASGVFARTLDANYEVVDVGLLESIHNSSGDAVPATSLRDAAKRRGTANLLREAAMAESDFDHAWNVGVERAEAAIAENSQVLIGGEMGIGNTTAATCLIGLLCESEIGSNVAEIVGRGAGLDDQQLSHKQQVVVAAIERVRALGPLNAKQIGCEVGGQEIVALAGFYARAAQAGRTVLIDGVIATSAAVLADAIHPGTRAQMIAGHRSTEPAHNAALAKLQLTPIVDLQMRLGEATGAIAALPILDLAAAMLCEMATLGELEL</sequence>
<comment type="similarity">
    <text evidence="2">Belongs to the CobT family.</text>
</comment>
<dbReference type="EC" id="2.4.2.21" evidence="3"/>
<name>A0A518IVE0_9BACT</name>
<dbReference type="InterPro" id="IPR023195">
    <property type="entry name" value="Nict_dMeBzImd_PRibTrfase_N"/>
</dbReference>
<organism evidence="10 11">
    <name type="scientific">Rosistilla oblonga</name>
    <dbReference type="NCBI Taxonomy" id="2527990"/>
    <lineage>
        <taxon>Bacteria</taxon>
        <taxon>Pseudomonadati</taxon>
        <taxon>Planctomycetota</taxon>
        <taxon>Planctomycetia</taxon>
        <taxon>Pirellulales</taxon>
        <taxon>Pirellulaceae</taxon>
        <taxon>Rosistilla</taxon>
    </lineage>
</organism>
<evidence type="ECO:0000256" key="4">
    <source>
        <dbReference type="ARBA" id="ARBA00015486"/>
    </source>
</evidence>
<dbReference type="CDD" id="cd02439">
    <property type="entry name" value="DMB-PRT_CobT"/>
    <property type="match status" value="1"/>
</dbReference>
<dbReference type="NCBIfam" id="NF000996">
    <property type="entry name" value="PRK00105.1"/>
    <property type="match status" value="1"/>
</dbReference>
<dbReference type="RefSeq" id="WP_145286125.1">
    <property type="nucleotide sequence ID" value="NZ_CP036318.1"/>
</dbReference>
<evidence type="ECO:0000313" key="11">
    <source>
        <dbReference type="Proteomes" id="UP000316770"/>
    </source>
</evidence>
<evidence type="ECO:0000256" key="1">
    <source>
        <dbReference type="ARBA" id="ARBA00005049"/>
    </source>
</evidence>
<dbReference type="SUPFAM" id="SSF52733">
    <property type="entry name" value="Nicotinate mononucleotide:5,6-dimethylbenzimidazole phosphoribosyltransferase (CobT)"/>
    <property type="match status" value="1"/>
</dbReference>
<gene>
    <name evidence="10" type="primary">cobT</name>
    <name evidence="10" type="ORF">Mal33_30500</name>
</gene>
<evidence type="ECO:0000256" key="3">
    <source>
        <dbReference type="ARBA" id="ARBA00011991"/>
    </source>
</evidence>
<comment type="pathway">
    <text evidence="1">Nucleoside biosynthesis; alpha-ribazole biosynthesis; alpha-ribazole from 5,6-dimethylbenzimidazole: step 1/2.</text>
</comment>
<dbReference type="InterPro" id="IPR003200">
    <property type="entry name" value="Nict_dMeBzImd_PRibTrfase"/>
</dbReference>
<evidence type="ECO:0000256" key="5">
    <source>
        <dbReference type="ARBA" id="ARBA00022573"/>
    </source>
</evidence>
<reference evidence="10 11" key="1">
    <citation type="submission" date="2019-02" db="EMBL/GenBank/DDBJ databases">
        <title>Deep-cultivation of Planctomycetes and their phenomic and genomic characterization uncovers novel biology.</title>
        <authorList>
            <person name="Wiegand S."/>
            <person name="Jogler M."/>
            <person name="Boedeker C."/>
            <person name="Pinto D."/>
            <person name="Vollmers J."/>
            <person name="Rivas-Marin E."/>
            <person name="Kohn T."/>
            <person name="Peeters S.H."/>
            <person name="Heuer A."/>
            <person name="Rast P."/>
            <person name="Oberbeckmann S."/>
            <person name="Bunk B."/>
            <person name="Jeske O."/>
            <person name="Meyerdierks A."/>
            <person name="Storesund J.E."/>
            <person name="Kallscheuer N."/>
            <person name="Luecker S."/>
            <person name="Lage O.M."/>
            <person name="Pohl T."/>
            <person name="Merkel B.J."/>
            <person name="Hornburger P."/>
            <person name="Mueller R.-W."/>
            <person name="Bruemmer F."/>
            <person name="Labrenz M."/>
            <person name="Spormann A.M."/>
            <person name="Op den Camp H."/>
            <person name="Overmann J."/>
            <person name="Amann R."/>
            <person name="Jetten M.S.M."/>
            <person name="Mascher T."/>
            <person name="Medema M.H."/>
            <person name="Devos D.P."/>
            <person name="Kaster A.-K."/>
            <person name="Ovreas L."/>
            <person name="Rohde M."/>
            <person name="Galperin M.Y."/>
            <person name="Jogler C."/>
        </authorList>
    </citation>
    <scope>NUCLEOTIDE SEQUENCE [LARGE SCALE GENOMIC DNA]</scope>
    <source>
        <strain evidence="10 11">Mal33</strain>
    </source>
</reference>
<comment type="catalytic activity">
    <reaction evidence="9">
        <text>5,6-dimethylbenzimidazole + nicotinate beta-D-ribonucleotide = alpha-ribazole 5'-phosphate + nicotinate + H(+)</text>
        <dbReference type="Rhea" id="RHEA:11196"/>
        <dbReference type="ChEBI" id="CHEBI:15378"/>
        <dbReference type="ChEBI" id="CHEBI:15890"/>
        <dbReference type="ChEBI" id="CHEBI:32544"/>
        <dbReference type="ChEBI" id="CHEBI:57502"/>
        <dbReference type="ChEBI" id="CHEBI:57918"/>
        <dbReference type="EC" id="2.4.2.21"/>
    </reaction>
</comment>
<evidence type="ECO:0000256" key="2">
    <source>
        <dbReference type="ARBA" id="ARBA00007110"/>
    </source>
</evidence>
<keyword evidence="11" id="KW-1185">Reference proteome</keyword>
<dbReference type="EMBL" id="CP036318">
    <property type="protein sequence ID" value="QDV57049.1"/>
    <property type="molecule type" value="Genomic_DNA"/>
</dbReference>
<dbReference type="UniPathway" id="UPA00061">
    <property type="reaction ID" value="UER00516"/>
</dbReference>
<proteinExistence type="inferred from homology"/>